<accession>A0A0C3E4N9</accession>
<dbReference type="InParanoid" id="A0A0C3E4N9"/>
<organism evidence="1 2">
    <name type="scientific">Scleroderma citrinum Foug A</name>
    <dbReference type="NCBI Taxonomy" id="1036808"/>
    <lineage>
        <taxon>Eukaryota</taxon>
        <taxon>Fungi</taxon>
        <taxon>Dikarya</taxon>
        <taxon>Basidiomycota</taxon>
        <taxon>Agaricomycotina</taxon>
        <taxon>Agaricomycetes</taxon>
        <taxon>Agaricomycetidae</taxon>
        <taxon>Boletales</taxon>
        <taxon>Sclerodermatineae</taxon>
        <taxon>Sclerodermataceae</taxon>
        <taxon>Scleroderma</taxon>
    </lineage>
</organism>
<dbReference type="EMBL" id="KN822035">
    <property type="protein sequence ID" value="KIM63424.1"/>
    <property type="molecule type" value="Genomic_DNA"/>
</dbReference>
<dbReference type="OrthoDB" id="2529242at2759"/>
<evidence type="ECO:0000313" key="2">
    <source>
        <dbReference type="Proteomes" id="UP000053989"/>
    </source>
</evidence>
<dbReference type="AlphaFoldDB" id="A0A0C3E4N9"/>
<sequence length="232" mass="25817">MAFDFRCRLSPRGHVFRQTRSSTHPDFNPKSSYWFNVPSSRQLLRPSVPPLPFPYRPSSSPTCVLTKDPDPFCGDVPSHPRLGSQNSWPISSADTHPTMSAWSFPPTQRGGTIVDIHAKLLPPTVASRPTTPAALYTVQILCGYRYTADPEKDIVSLAVNRSGVNISYTKFASLLSIWVPVSVQYIVVDAGAHCNAVISIFGTQHHYSFSHSNPNRAIRRSRRTPVCRVVRT</sequence>
<evidence type="ECO:0000313" key="1">
    <source>
        <dbReference type="EMBL" id="KIM63424.1"/>
    </source>
</evidence>
<dbReference type="Proteomes" id="UP000053989">
    <property type="component" value="Unassembled WGS sequence"/>
</dbReference>
<name>A0A0C3E4N9_9AGAM</name>
<keyword evidence="2" id="KW-1185">Reference proteome</keyword>
<gene>
    <name evidence="1" type="ORF">SCLCIDRAFT_757087</name>
</gene>
<reference evidence="1 2" key="1">
    <citation type="submission" date="2014-04" db="EMBL/GenBank/DDBJ databases">
        <authorList>
            <consortium name="DOE Joint Genome Institute"/>
            <person name="Kuo A."/>
            <person name="Kohler A."/>
            <person name="Nagy L.G."/>
            <person name="Floudas D."/>
            <person name="Copeland A."/>
            <person name="Barry K.W."/>
            <person name="Cichocki N."/>
            <person name="Veneault-Fourrey C."/>
            <person name="LaButti K."/>
            <person name="Lindquist E.A."/>
            <person name="Lipzen A."/>
            <person name="Lundell T."/>
            <person name="Morin E."/>
            <person name="Murat C."/>
            <person name="Sun H."/>
            <person name="Tunlid A."/>
            <person name="Henrissat B."/>
            <person name="Grigoriev I.V."/>
            <person name="Hibbett D.S."/>
            <person name="Martin F."/>
            <person name="Nordberg H.P."/>
            <person name="Cantor M.N."/>
            <person name="Hua S.X."/>
        </authorList>
    </citation>
    <scope>NUCLEOTIDE SEQUENCE [LARGE SCALE GENOMIC DNA]</scope>
    <source>
        <strain evidence="1 2">Foug A</strain>
    </source>
</reference>
<protein>
    <submittedName>
        <fullName evidence="1">Uncharacterized protein</fullName>
    </submittedName>
</protein>
<proteinExistence type="predicted"/>
<reference evidence="2" key="2">
    <citation type="submission" date="2015-01" db="EMBL/GenBank/DDBJ databases">
        <title>Evolutionary Origins and Diversification of the Mycorrhizal Mutualists.</title>
        <authorList>
            <consortium name="DOE Joint Genome Institute"/>
            <consortium name="Mycorrhizal Genomics Consortium"/>
            <person name="Kohler A."/>
            <person name="Kuo A."/>
            <person name="Nagy L.G."/>
            <person name="Floudas D."/>
            <person name="Copeland A."/>
            <person name="Barry K.W."/>
            <person name="Cichocki N."/>
            <person name="Veneault-Fourrey C."/>
            <person name="LaButti K."/>
            <person name="Lindquist E.A."/>
            <person name="Lipzen A."/>
            <person name="Lundell T."/>
            <person name="Morin E."/>
            <person name="Murat C."/>
            <person name="Riley R."/>
            <person name="Ohm R."/>
            <person name="Sun H."/>
            <person name="Tunlid A."/>
            <person name="Henrissat B."/>
            <person name="Grigoriev I.V."/>
            <person name="Hibbett D.S."/>
            <person name="Martin F."/>
        </authorList>
    </citation>
    <scope>NUCLEOTIDE SEQUENCE [LARGE SCALE GENOMIC DNA]</scope>
    <source>
        <strain evidence="2">Foug A</strain>
    </source>
</reference>
<dbReference type="HOGENOM" id="CLU_1195485_0_0_1"/>